<keyword evidence="1" id="KW-1133">Transmembrane helix</keyword>
<dbReference type="EMBL" id="RJVK01000001">
    <property type="protein sequence ID" value="ROR40817.1"/>
    <property type="molecule type" value="Genomic_DNA"/>
</dbReference>
<name>A0AAJ4RDL7_9BACT</name>
<proteinExistence type="predicted"/>
<evidence type="ECO:0000313" key="2">
    <source>
        <dbReference type="EMBL" id="ROR40817.1"/>
    </source>
</evidence>
<dbReference type="AlphaFoldDB" id="A0AAJ4RDL7"/>
<sequence>MEVMVVNCNLDFFKYIILGVIGAFLIFRLRKFL</sequence>
<comment type="caution">
    <text evidence="2">The sequence shown here is derived from an EMBL/GenBank/DDBJ whole genome shotgun (WGS) entry which is preliminary data.</text>
</comment>
<protein>
    <submittedName>
        <fullName evidence="2">Uncharacterized protein</fullName>
    </submittedName>
</protein>
<gene>
    <name evidence="2" type="ORF">EDC58_0298</name>
</gene>
<evidence type="ECO:0000313" key="3">
    <source>
        <dbReference type="Proteomes" id="UP000272781"/>
    </source>
</evidence>
<accession>A0AAJ4RDL7</accession>
<evidence type="ECO:0000256" key="1">
    <source>
        <dbReference type="SAM" id="Phobius"/>
    </source>
</evidence>
<keyword evidence="1" id="KW-0812">Transmembrane</keyword>
<feature type="transmembrane region" description="Helical" evidence="1">
    <location>
        <begin position="12"/>
        <end position="29"/>
    </location>
</feature>
<reference evidence="2 3" key="1">
    <citation type="submission" date="2018-11" db="EMBL/GenBank/DDBJ databases">
        <title>Genomic Encyclopedia of Type Strains, Phase IV (KMG-IV): sequencing the most valuable type-strain genomes for metagenomic binning, comparative biology and taxonomic classification.</title>
        <authorList>
            <person name="Goeker M."/>
        </authorList>
    </citation>
    <scope>NUCLEOTIDE SEQUENCE [LARGE SCALE GENOMIC DNA]</scope>
    <source>
        <strain evidence="2 3">DSM 27783</strain>
    </source>
</reference>
<dbReference type="Proteomes" id="UP000272781">
    <property type="component" value="Unassembled WGS sequence"/>
</dbReference>
<organism evidence="2 3">
    <name type="scientific">Caminibacter pacificus</name>
    <dbReference type="NCBI Taxonomy" id="1424653"/>
    <lineage>
        <taxon>Bacteria</taxon>
        <taxon>Pseudomonadati</taxon>
        <taxon>Campylobacterota</taxon>
        <taxon>Epsilonproteobacteria</taxon>
        <taxon>Nautiliales</taxon>
        <taxon>Nautiliaceae</taxon>
        <taxon>Caminibacter</taxon>
    </lineage>
</organism>
<keyword evidence="1" id="KW-0472">Membrane</keyword>